<comment type="caution">
    <text evidence="2">The sequence shown here is derived from an EMBL/GenBank/DDBJ whole genome shotgun (WGS) entry which is preliminary data.</text>
</comment>
<gene>
    <name evidence="2" type="ORF">FXV83_14565</name>
</gene>
<evidence type="ECO:0000313" key="2">
    <source>
        <dbReference type="EMBL" id="TYO65923.1"/>
    </source>
</evidence>
<reference evidence="2 3" key="1">
    <citation type="submission" date="2019-08" db="EMBL/GenBank/DDBJ databases">
        <title>Bradyrhizobium hipponensis sp. nov., a rhizobium isolated from a Lupinus angustifolius root nodule in Tunisia.</title>
        <authorList>
            <person name="Off K."/>
            <person name="Rejili M."/>
            <person name="Mars M."/>
            <person name="Brachmann A."/>
            <person name="Marin M."/>
        </authorList>
    </citation>
    <scope>NUCLEOTIDE SEQUENCE [LARGE SCALE GENOMIC DNA]</scope>
    <source>
        <strain evidence="3">aSej3</strain>
    </source>
</reference>
<organism evidence="2 3">
    <name type="scientific">Bradyrhizobium hipponense</name>
    <dbReference type="NCBI Taxonomy" id="2605638"/>
    <lineage>
        <taxon>Bacteria</taxon>
        <taxon>Pseudomonadati</taxon>
        <taxon>Pseudomonadota</taxon>
        <taxon>Alphaproteobacteria</taxon>
        <taxon>Hyphomicrobiales</taxon>
        <taxon>Nitrobacteraceae</taxon>
        <taxon>Bradyrhizobium</taxon>
    </lineage>
</organism>
<dbReference type="InterPro" id="IPR037401">
    <property type="entry name" value="SnoaL-like"/>
</dbReference>
<dbReference type="Proteomes" id="UP000324797">
    <property type="component" value="Unassembled WGS sequence"/>
</dbReference>
<dbReference type="SUPFAM" id="SSF54427">
    <property type="entry name" value="NTF2-like"/>
    <property type="match status" value="1"/>
</dbReference>
<evidence type="ECO:0000259" key="1">
    <source>
        <dbReference type="Pfam" id="PF12680"/>
    </source>
</evidence>
<feature type="domain" description="SnoaL-like" evidence="1">
    <location>
        <begin position="6"/>
        <end position="96"/>
    </location>
</feature>
<dbReference type="Pfam" id="PF12680">
    <property type="entry name" value="SnoaL_2"/>
    <property type="match status" value="1"/>
</dbReference>
<proteinExistence type="predicted"/>
<accession>A0A5S4YPG8</accession>
<name>A0A5S4YPG8_9BRAD</name>
<dbReference type="Gene3D" id="3.10.450.50">
    <property type="match status" value="1"/>
</dbReference>
<evidence type="ECO:0000313" key="3">
    <source>
        <dbReference type="Proteomes" id="UP000324797"/>
    </source>
</evidence>
<sequence length="127" mass="14490">MAAIAKALYQAFADGDRDAIERLIAPDFHFTSPRDNRIDRTTFFERCWPNHNFITGFEFVRVLPADDLVVVTYEGRSSRGSGFRNTEILTIRNGQIHNTEVYFGWSIPHEASEGAFVDNEIAKTKHP</sequence>
<dbReference type="EMBL" id="VSTH01000047">
    <property type="protein sequence ID" value="TYO65923.1"/>
    <property type="molecule type" value="Genomic_DNA"/>
</dbReference>
<keyword evidence="3" id="KW-1185">Reference proteome</keyword>
<dbReference type="AlphaFoldDB" id="A0A5S4YPG8"/>
<protein>
    <submittedName>
        <fullName evidence="2">Nuclear transport factor 2 family protein</fullName>
    </submittedName>
</protein>
<dbReference type="InterPro" id="IPR032710">
    <property type="entry name" value="NTF2-like_dom_sf"/>
</dbReference>